<evidence type="ECO:0000313" key="3">
    <source>
        <dbReference type="Proteomes" id="UP000050525"/>
    </source>
</evidence>
<dbReference type="PANTHER" id="PTHR18881:SF3">
    <property type="entry name" value="POLYAMINE-MODULATED FACTOR 1-BINDING PROTEIN 1"/>
    <property type="match status" value="1"/>
</dbReference>
<dbReference type="PANTHER" id="PTHR18881">
    <property type="entry name" value="POLYAMINE-MODULATED FACTOR 1-BINDING PROTEIN 1-RELATED"/>
    <property type="match status" value="1"/>
</dbReference>
<keyword evidence="3" id="KW-1185">Reference proteome</keyword>
<keyword evidence="1" id="KW-0175">Coiled coil</keyword>
<comment type="caution">
    <text evidence="2">The sequence shown here is derived from an EMBL/GenBank/DDBJ whole genome shotgun (WGS) entry which is preliminary data.</text>
</comment>
<reference evidence="2 3" key="1">
    <citation type="journal article" date="2012" name="Genome Biol.">
        <title>Sequencing three crocodilian genomes to illuminate the evolution of archosaurs and amniotes.</title>
        <authorList>
            <person name="St John J.A."/>
            <person name="Braun E.L."/>
            <person name="Isberg S.R."/>
            <person name="Miles L.G."/>
            <person name="Chong A.Y."/>
            <person name="Gongora J."/>
            <person name="Dalzell P."/>
            <person name="Moran C."/>
            <person name="Bed'hom B."/>
            <person name="Abzhanov A."/>
            <person name="Burgess S.C."/>
            <person name="Cooksey A.M."/>
            <person name="Castoe T.A."/>
            <person name="Crawford N.G."/>
            <person name="Densmore L.D."/>
            <person name="Drew J.C."/>
            <person name="Edwards S.V."/>
            <person name="Faircloth B.C."/>
            <person name="Fujita M.K."/>
            <person name="Greenwold M.J."/>
            <person name="Hoffmann F.G."/>
            <person name="Howard J.M."/>
            <person name="Iguchi T."/>
            <person name="Janes D.E."/>
            <person name="Khan S.Y."/>
            <person name="Kohno S."/>
            <person name="de Koning A.J."/>
            <person name="Lance S.L."/>
            <person name="McCarthy F.M."/>
            <person name="McCormack J.E."/>
            <person name="Merchant M.E."/>
            <person name="Peterson D.G."/>
            <person name="Pollock D.D."/>
            <person name="Pourmand N."/>
            <person name="Raney B.J."/>
            <person name="Roessler K.A."/>
            <person name="Sanford J.R."/>
            <person name="Sawyer R.H."/>
            <person name="Schmidt C.J."/>
            <person name="Triplett E.W."/>
            <person name="Tuberville T.D."/>
            <person name="Venegas-Anaya M."/>
            <person name="Howard J.T."/>
            <person name="Jarvis E.D."/>
            <person name="Guillette L.J.Jr."/>
            <person name="Glenn T.C."/>
            <person name="Green R.E."/>
            <person name="Ray D.A."/>
        </authorList>
    </citation>
    <scope>NUCLEOTIDE SEQUENCE [LARGE SCALE GENOMIC DNA]</scope>
    <source>
        <strain evidence="2">KSC_2009_1</strain>
    </source>
</reference>
<feature type="coiled-coil region" evidence="1">
    <location>
        <begin position="41"/>
        <end position="79"/>
    </location>
</feature>
<evidence type="ECO:0000313" key="2">
    <source>
        <dbReference type="EMBL" id="KYO25945.1"/>
    </source>
</evidence>
<proteinExistence type="predicted"/>
<organism evidence="2 3">
    <name type="scientific">Alligator mississippiensis</name>
    <name type="common">American alligator</name>
    <dbReference type="NCBI Taxonomy" id="8496"/>
    <lineage>
        <taxon>Eukaryota</taxon>
        <taxon>Metazoa</taxon>
        <taxon>Chordata</taxon>
        <taxon>Craniata</taxon>
        <taxon>Vertebrata</taxon>
        <taxon>Euteleostomi</taxon>
        <taxon>Archelosauria</taxon>
        <taxon>Archosauria</taxon>
        <taxon>Crocodylia</taxon>
        <taxon>Alligatoridae</taxon>
        <taxon>Alligatorinae</taxon>
        <taxon>Alligator</taxon>
    </lineage>
</organism>
<gene>
    <name evidence="2" type="ORF">Y1Q_0003728</name>
</gene>
<dbReference type="GO" id="GO:0007283">
    <property type="term" value="P:spermatogenesis"/>
    <property type="evidence" value="ECO:0007669"/>
    <property type="project" value="TreeGrafter"/>
</dbReference>
<sequence length="100" mass="11758">MVKNQYNEQSSKVEECEWIIQEQKAEAANVLDQQKKSVLEIEKLEKTLQSLHLDVIASQQKHKVELAQLEQQITQLERTLQMPGNFVVKKIRQYAKEMTF</sequence>
<evidence type="ECO:0000256" key="1">
    <source>
        <dbReference type="SAM" id="Coils"/>
    </source>
</evidence>
<dbReference type="Proteomes" id="UP000050525">
    <property type="component" value="Unassembled WGS sequence"/>
</dbReference>
<name>A0A151MN33_ALLMI</name>
<dbReference type="EMBL" id="AKHW03005657">
    <property type="protein sequence ID" value="KYO25945.1"/>
    <property type="molecule type" value="Genomic_DNA"/>
</dbReference>
<dbReference type="AlphaFoldDB" id="A0A151MN33"/>
<dbReference type="InterPro" id="IPR037391">
    <property type="entry name" value="PMF1-bd"/>
</dbReference>
<accession>A0A151MN33</accession>
<protein>
    <submittedName>
        <fullName evidence="2">Uncharacterized protein</fullName>
    </submittedName>
</protein>